<keyword evidence="2 5" id="KW-0812">Transmembrane</keyword>
<feature type="transmembrane region" description="Helical" evidence="5">
    <location>
        <begin position="118"/>
        <end position="137"/>
    </location>
</feature>
<dbReference type="InterPro" id="IPR005828">
    <property type="entry name" value="MFS_sugar_transport-like"/>
</dbReference>
<evidence type="ECO:0000256" key="3">
    <source>
        <dbReference type="ARBA" id="ARBA00022989"/>
    </source>
</evidence>
<reference evidence="7" key="1">
    <citation type="journal article" date="2006" name="PLoS Biol.">
        <title>Macronuclear genome sequence of the ciliate Tetrahymena thermophila, a model eukaryote.</title>
        <authorList>
            <person name="Eisen J.A."/>
            <person name="Coyne R.S."/>
            <person name="Wu M."/>
            <person name="Wu D."/>
            <person name="Thiagarajan M."/>
            <person name="Wortman J.R."/>
            <person name="Badger J.H."/>
            <person name="Ren Q."/>
            <person name="Amedeo P."/>
            <person name="Jones K.M."/>
            <person name="Tallon L.J."/>
            <person name="Delcher A.L."/>
            <person name="Salzberg S.L."/>
            <person name="Silva J.C."/>
            <person name="Haas B.J."/>
            <person name="Majoros W.H."/>
            <person name="Farzad M."/>
            <person name="Carlton J.M."/>
            <person name="Smith R.K. Jr."/>
            <person name="Garg J."/>
            <person name="Pearlman R.E."/>
            <person name="Karrer K.M."/>
            <person name="Sun L."/>
            <person name="Manning G."/>
            <person name="Elde N.C."/>
            <person name="Turkewitz A.P."/>
            <person name="Asai D.J."/>
            <person name="Wilkes D.E."/>
            <person name="Wang Y."/>
            <person name="Cai H."/>
            <person name="Collins K."/>
            <person name="Stewart B.A."/>
            <person name="Lee S.R."/>
            <person name="Wilamowska K."/>
            <person name="Weinberg Z."/>
            <person name="Ruzzo W.L."/>
            <person name="Wloga D."/>
            <person name="Gaertig J."/>
            <person name="Frankel J."/>
            <person name="Tsao C.-C."/>
            <person name="Gorovsky M.A."/>
            <person name="Keeling P.J."/>
            <person name="Waller R.F."/>
            <person name="Patron N.J."/>
            <person name="Cherry J.M."/>
            <person name="Stover N.A."/>
            <person name="Krieger C.J."/>
            <person name="del Toro C."/>
            <person name="Ryder H.F."/>
            <person name="Williamson S.C."/>
            <person name="Barbeau R.A."/>
            <person name="Hamilton E.P."/>
            <person name="Orias E."/>
        </authorList>
    </citation>
    <scope>NUCLEOTIDE SEQUENCE [LARGE SCALE GENOMIC DNA]</scope>
    <source>
        <strain evidence="7">SB210</strain>
    </source>
</reference>
<dbReference type="AlphaFoldDB" id="Q22BN5"/>
<dbReference type="HOGENOM" id="CLU_293071_0_0_1"/>
<dbReference type="RefSeq" id="XP_001030357.2">
    <property type="nucleotide sequence ID" value="XM_001030357.2"/>
</dbReference>
<comment type="subcellular location">
    <subcellularLocation>
        <location evidence="1">Membrane</location>
        <topology evidence="1">Multi-pass membrane protein</topology>
    </subcellularLocation>
</comment>
<keyword evidence="4 5" id="KW-0472">Membrane</keyword>
<name>Q22BN5_TETTS</name>
<dbReference type="STRING" id="312017.Q22BN5"/>
<dbReference type="GO" id="GO:0022857">
    <property type="term" value="F:transmembrane transporter activity"/>
    <property type="evidence" value="ECO:0007669"/>
    <property type="project" value="InterPro"/>
</dbReference>
<feature type="transmembrane region" description="Helical" evidence="5">
    <location>
        <begin position="149"/>
        <end position="165"/>
    </location>
</feature>
<dbReference type="PANTHER" id="PTHR24064">
    <property type="entry name" value="SOLUTE CARRIER FAMILY 22 MEMBER"/>
    <property type="match status" value="1"/>
</dbReference>
<dbReference type="InParanoid" id="Q22BN5"/>
<feature type="transmembrane region" description="Helical" evidence="5">
    <location>
        <begin position="375"/>
        <end position="392"/>
    </location>
</feature>
<feature type="transmembrane region" description="Helical" evidence="5">
    <location>
        <begin position="468"/>
        <end position="490"/>
    </location>
</feature>
<dbReference type="GeneID" id="7825185"/>
<evidence type="ECO:0000256" key="5">
    <source>
        <dbReference type="SAM" id="Phobius"/>
    </source>
</evidence>
<keyword evidence="3 5" id="KW-1133">Transmembrane helix</keyword>
<feature type="transmembrane region" description="Helical" evidence="5">
    <location>
        <begin position="412"/>
        <end position="432"/>
    </location>
</feature>
<feature type="transmembrane region" description="Helical" evidence="5">
    <location>
        <begin position="315"/>
        <end position="335"/>
    </location>
</feature>
<dbReference type="Gene3D" id="1.20.1250.20">
    <property type="entry name" value="MFS general substrate transporter like domains"/>
    <property type="match status" value="1"/>
</dbReference>
<protein>
    <submittedName>
        <fullName evidence="6">MFS transporter</fullName>
    </submittedName>
</protein>
<feature type="transmembrane region" description="Helical" evidence="5">
    <location>
        <begin position="228"/>
        <end position="252"/>
    </location>
</feature>
<dbReference type="Proteomes" id="UP000009168">
    <property type="component" value="Unassembled WGS sequence"/>
</dbReference>
<sequence>MRDSNQPTQIYQSDQNTSFVQLDIDEAMEKVGQKHKYQKVIVFFSCLTTFFASFCFMVTPYFLSPPTFECQIDNEWVICDEDSGACDANILSRMTINVDSNISAQFELYCENRTWRTIIQSTPYFGCIIGVLIFNYFSDNKGRAITTKICWVIGTVFALILNFSTNIPMLLIGSFGMGFGIQTLLSLVIVNCNEISAGQFRVIAVILLYVLCAVNEMQYIWFLKVFPNWKWCTFICFTAPMCLLSVFPFVFIRDSPRYLYQKSRQKCLDTLNYIAEFNNREKIREYELKEEGRNDDKIYSYIDLFRYKSQRNTTIFMVILFIPPNLLFYGIQVSLDQIGSSFQENSLFIGIGEFVGYIVSDFISHKIPRKKGTFFSLLITCAVCISFIFFQIPESCKNSDQTCWQKPFQTFMAALARCMFSIAFSLMVLLCGETYPTTLKSVGYGFNFAIGMIGSFLSPFFVDISNRMGIIPIASLGFLTLIGCVAVCFLKETINQPMIQEIPELLVRAKSRKSLLIDSLQIHSSVEEEVNETNKQKTIHVN</sequence>
<evidence type="ECO:0000256" key="4">
    <source>
        <dbReference type="ARBA" id="ARBA00023136"/>
    </source>
</evidence>
<dbReference type="InterPro" id="IPR036259">
    <property type="entry name" value="MFS_trans_sf"/>
</dbReference>
<feature type="transmembrane region" description="Helical" evidence="5">
    <location>
        <begin position="202"/>
        <end position="222"/>
    </location>
</feature>
<evidence type="ECO:0000256" key="1">
    <source>
        <dbReference type="ARBA" id="ARBA00004141"/>
    </source>
</evidence>
<feature type="transmembrane region" description="Helical" evidence="5">
    <location>
        <begin position="171"/>
        <end position="190"/>
    </location>
</feature>
<gene>
    <name evidence="6" type="ORF">TTHERM_01093600</name>
</gene>
<dbReference type="GO" id="GO:0016020">
    <property type="term" value="C:membrane"/>
    <property type="evidence" value="ECO:0007669"/>
    <property type="project" value="UniProtKB-SubCell"/>
</dbReference>
<evidence type="ECO:0000313" key="7">
    <source>
        <dbReference type="Proteomes" id="UP000009168"/>
    </source>
</evidence>
<dbReference type="EMBL" id="GG662340">
    <property type="protein sequence ID" value="EAR82694.2"/>
    <property type="molecule type" value="Genomic_DNA"/>
</dbReference>
<dbReference type="SUPFAM" id="SSF103473">
    <property type="entry name" value="MFS general substrate transporter"/>
    <property type="match status" value="1"/>
</dbReference>
<keyword evidence="7" id="KW-1185">Reference proteome</keyword>
<feature type="transmembrane region" description="Helical" evidence="5">
    <location>
        <begin position="40"/>
        <end position="63"/>
    </location>
</feature>
<dbReference type="KEGG" id="tet:TTHERM_01093600"/>
<evidence type="ECO:0000313" key="6">
    <source>
        <dbReference type="EMBL" id="EAR82694.2"/>
    </source>
</evidence>
<proteinExistence type="predicted"/>
<feature type="transmembrane region" description="Helical" evidence="5">
    <location>
        <begin position="347"/>
        <end position="363"/>
    </location>
</feature>
<organism evidence="6 7">
    <name type="scientific">Tetrahymena thermophila (strain SB210)</name>
    <dbReference type="NCBI Taxonomy" id="312017"/>
    <lineage>
        <taxon>Eukaryota</taxon>
        <taxon>Sar</taxon>
        <taxon>Alveolata</taxon>
        <taxon>Ciliophora</taxon>
        <taxon>Intramacronucleata</taxon>
        <taxon>Oligohymenophorea</taxon>
        <taxon>Hymenostomatida</taxon>
        <taxon>Tetrahymenina</taxon>
        <taxon>Tetrahymenidae</taxon>
        <taxon>Tetrahymena</taxon>
    </lineage>
</organism>
<feature type="transmembrane region" description="Helical" evidence="5">
    <location>
        <begin position="444"/>
        <end position="462"/>
    </location>
</feature>
<dbReference type="Pfam" id="PF00083">
    <property type="entry name" value="Sugar_tr"/>
    <property type="match status" value="1"/>
</dbReference>
<accession>Q22BN5</accession>
<dbReference type="OrthoDB" id="5296287at2759"/>
<evidence type="ECO:0000256" key="2">
    <source>
        <dbReference type="ARBA" id="ARBA00022692"/>
    </source>
</evidence>